<dbReference type="Proteomes" id="UP000185596">
    <property type="component" value="Unassembled WGS sequence"/>
</dbReference>
<keyword evidence="3 6" id="KW-0963">Cytoplasm</keyword>
<dbReference type="AlphaFoldDB" id="A0A1Q8CL39"/>
<comment type="function">
    <text evidence="6">Catalyzes the phosphorylation of the 3'-hydroxyl group of dephosphocoenzyme A to form coenzyme A.</text>
</comment>
<comment type="subcellular location">
    <subcellularLocation>
        <location evidence="6">Cytoplasm</location>
    </subcellularLocation>
</comment>
<dbReference type="Pfam" id="PF01121">
    <property type="entry name" value="CoaE"/>
    <property type="match status" value="1"/>
</dbReference>
<comment type="similarity">
    <text evidence="1">In the N-terminal section; belongs to the CoaE family.</text>
</comment>
<keyword evidence="6 8" id="KW-0418">Kinase</keyword>
<keyword evidence="6" id="KW-0173">Coenzyme A biosynthesis</keyword>
<evidence type="ECO:0000313" key="9">
    <source>
        <dbReference type="Proteomes" id="UP000185596"/>
    </source>
</evidence>
<comment type="similarity">
    <text evidence="6">Belongs to the CoaE family.</text>
</comment>
<evidence type="ECO:0000256" key="2">
    <source>
        <dbReference type="ARBA" id="ARBA00011058"/>
    </source>
</evidence>
<feature type="binding site" evidence="6">
    <location>
        <begin position="11"/>
        <end position="16"/>
    </location>
    <ligand>
        <name>ATP</name>
        <dbReference type="ChEBI" id="CHEBI:30616"/>
    </ligand>
</feature>
<organism evidence="8 9">
    <name type="scientific">Actinophytocola xanthii</name>
    <dbReference type="NCBI Taxonomy" id="1912961"/>
    <lineage>
        <taxon>Bacteria</taxon>
        <taxon>Bacillati</taxon>
        <taxon>Actinomycetota</taxon>
        <taxon>Actinomycetes</taxon>
        <taxon>Pseudonocardiales</taxon>
        <taxon>Pseudonocardiaceae</taxon>
    </lineage>
</organism>
<dbReference type="PROSITE" id="PS51219">
    <property type="entry name" value="DPCK"/>
    <property type="match status" value="1"/>
</dbReference>
<dbReference type="UniPathway" id="UPA00241">
    <property type="reaction ID" value="UER00356"/>
</dbReference>
<dbReference type="GO" id="GO:0005737">
    <property type="term" value="C:cytoplasm"/>
    <property type="evidence" value="ECO:0007669"/>
    <property type="project" value="UniProtKB-SubCell"/>
</dbReference>
<keyword evidence="9" id="KW-1185">Reference proteome</keyword>
<dbReference type="InterPro" id="IPR007344">
    <property type="entry name" value="GrpB/CoaE"/>
</dbReference>
<dbReference type="GO" id="GO:0005524">
    <property type="term" value="F:ATP binding"/>
    <property type="evidence" value="ECO:0007669"/>
    <property type="project" value="UniProtKB-UniRule"/>
</dbReference>
<dbReference type="NCBIfam" id="TIGR00152">
    <property type="entry name" value="dephospho-CoA kinase"/>
    <property type="match status" value="1"/>
</dbReference>
<dbReference type="HAMAP" id="MF_00376">
    <property type="entry name" value="Dephospho_CoA_kinase"/>
    <property type="match status" value="1"/>
</dbReference>
<keyword evidence="5 6" id="KW-0067">ATP-binding</keyword>
<dbReference type="SUPFAM" id="SSF52540">
    <property type="entry name" value="P-loop containing nucleoside triphosphate hydrolases"/>
    <property type="match status" value="1"/>
</dbReference>
<dbReference type="SUPFAM" id="SSF81301">
    <property type="entry name" value="Nucleotidyltransferase"/>
    <property type="match status" value="1"/>
</dbReference>
<dbReference type="InterPro" id="IPR027417">
    <property type="entry name" value="P-loop_NTPase"/>
</dbReference>
<evidence type="ECO:0000256" key="3">
    <source>
        <dbReference type="ARBA" id="ARBA00022490"/>
    </source>
</evidence>
<dbReference type="Gene3D" id="3.30.460.10">
    <property type="entry name" value="Beta Polymerase, domain 2"/>
    <property type="match status" value="1"/>
</dbReference>
<gene>
    <name evidence="6" type="primary">coaE</name>
    <name evidence="8" type="ORF">BU204_23595</name>
</gene>
<dbReference type="Gene3D" id="3.40.50.300">
    <property type="entry name" value="P-loop containing nucleotide triphosphate hydrolases"/>
    <property type="match status" value="1"/>
</dbReference>
<evidence type="ECO:0000256" key="6">
    <source>
        <dbReference type="HAMAP-Rule" id="MF_00376"/>
    </source>
</evidence>
<sequence>MLRVGLTGGIGSGKSTVAGRLAEHGAVVIDSDRLAREVVEPGTPGLAAVVAAFGTDILDEAGALDRARLASRVFADEEARKTLTGIVHPLIGERTAELMSAAPADAIVVHDVPLLVENNLGPAYHLVIVVDAPVDTRVARVVRDRGMTEADARARIAAQATEEARRAAADVWLDNGGAIDEVLAAVDALWADRLVRYEGNLRLGHHNRYGGPRLVPSDPTWPAQARRLAARIRTAIGDLSARVDHIGSTSVPGLPARDLVDLQLGVDSLDRADALAGALAAAGFPRHPGGDRDEPDEWRLHVSADPGRLAHLHVRVTGGPGWRLALLVPAWLRADDAARAEYLAVKEDLASRHDGEDDMTGYTRDKKPWFAEAASRAEDWARRTGWSPEA</sequence>
<comment type="similarity">
    <text evidence="2">In the C-terminal section; belongs to the UPF0157 (GrpB) family.</text>
</comment>
<evidence type="ECO:0000313" key="8">
    <source>
        <dbReference type="EMBL" id="OLF15062.1"/>
    </source>
</evidence>
<evidence type="ECO:0000256" key="1">
    <source>
        <dbReference type="ARBA" id="ARBA00008826"/>
    </source>
</evidence>
<dbReference type="PANTHER" id="PTHR10695">
    <property type="entry name" value="DEPHOSPHO-COA KINASE-RELATED"/>
    <property type="match status" value="1"/>
</dbReference>
<keyword evidence="4 6" id="KW-0547">Nucleotide-binding</keyword>
<dbReference type="EC" id="2.7.1.24" evidence="6 7"/>
<dbReference type="InterPro" id="IPR043519">
    <property type="entry name" value="NT_sf"/>
</dbReference>
<dbReference type="GO" id="GO:0015937">
    <property type="term" value="P:coenzyme A biosynthetic process"/>
    <property type="evidence" value="ECO:0007669"/>
    <property type="project" value="UniProtKB-UniRule"/>
</dbReference>
<evidence type="ECO:0000256" key="4">
    <source>
        <dbReference type="ARBA" id="ARBA00022741"/>
    </source>
</evidence>
<dbReference type="InterPro" id="IPR001977">
    <property type="entry name" value="Depp_CoAkinase"/>
</dbReference>
<comment type="pathway">
    <text evidence="6">Cofactor biosynthesis; coenzyme A biosynthesis; CoA from (R)-pantothenate: step 5/5.</text>
</comment>
<dbReference type="CDD" id="cd02022">
    <property type="entry name" value="DPCK"/>
    <property type="match status" value="1"/>
</dbReference>
<dbReference type="PANTHER" id="PTHR10695:SF46">
    <property type="entry name" value="BIFUNCTIONAL COENZYME A SYNTHASE-RELATED"/>
    <property type="match status" value="1"/>
</dbReference>
<evidence type="ECO:0000256" key="7">
    <source>
        <dbReference type="NCBIfam" id="TIGR00152"/>
    </source>
</evidence>
<reference evidence="8 9" key="1">
    <citation type="submission" date="2016-12" db="EMBL/GenBank/DDBJ databases">
        <title>The draft genome sequence of Actinophytocola sp. 11-183.</title>
        <authorList>
            <person name="Wang W."/>
            <person name="Yuan L."/>
        </authorList>
    </citation>
    <scope>NUCLEOTIDE SEQUENCE [LARGE SCALE GENOMIC DNA]</scope>
    <source>
        <strain evidence="8 9">11-183</strain>
    </source>
</reference>
<comment type="caution">
    <text evidence="8">The sequence shown here is derived from an EMBL/GenBank/DDBJ whole genome shotgun (WGS) entry which is preliminary data.</text>
</comment>
<evidence type="ECO:0000256" key="5">
    <source>
        <dbReference type="ARBA" id="ARBA00022840"/>
    </source>
</evidence>
<name>A0A1Q8CL39_9PSEU</name>
<keyword evidence="6" id="KW-0808">Transferase</keyword>
<dbReference type="Pfam" id="PF04229">
    <property type="entry name" value="GrpB"/>
    <property type="match status" value="1"/>
</dbReference>
<protein>
    <recommendedName>
        <fullName evidence="6 7">Dephospho-CoA kinase</fullName>
        <ecNumber evidence="6 7">2.7.1.24</ecNumber>
    </recommendedName>
    <alternativeName>
        <fullName evidence="6">Dephosphocoenzyme A kinase</fullName>
    </alternativeName>
</protein>
<accession>A0A1Q8CL39</accession>
<comment type="catalytic activity">
    <reaction evidence="6">
        <text>3'-dephospho-CoA + ATP = ADP + CoA + H(+)</text>
        <dbReference type="Rhea" id="RHEA:18245"/>
        <dbReference type="ChEBI" id="CHEBI:15378"/>
        <dbReference type="ChEBI" id="CHEBI:30616"/>
        <dbReference type="ChEBI" id="CHEBI:57287"/>
        <dbReference type="ChEBI" id="CHEBI:57328"/>
        <dbReference type="ChEBI" id="CHEBI:456216"/>
        <dbReference type="EC" id="2.7.1.24"/>
    </reaction>
</comment>
<dbReference type="GO" id="GO:0004140">
    <property type="term" value="F:dephospho-CoA kinase activity"/>
    <property type="evidence" value="ECO:0007669"/>
    <property type="project" value="UniProtKB-UniRule"/>
</dbReference>
<dbReference type="STRING" id="1912961.BU204_23595"/>
<proteinExistence type="inferred from homology"/>
<dbReference type="RefSeq" id="WP_075127922.1">
    <property type="nucleotide sequence ID" value="NZ_MSIE01000045.1"/>
</dbReference>
<dbReference type="EMBL" id="MSIE01000045">
    <property type="protein sequence ID" value="OLF15062.1"/>
    <property type="molecule type" value="Genomic_DNA"/>
</dbReference>
<dbReference type="OrthoDB" id="9812943at2"/>
<dbReference type="NCBIfam" id="NF002879">
    <property type="entry name" value="PRK03333.1"/>
    <property type="match status" value="1"/>
</dbReference>